<dbReference type="Pfam" id="PF02872">
    <property type="entry name" value="5_nucleotid_C"/>
    <property type="match status" value="1"/>
</dbReference>
<reference evidence="5 6" key="1">
    <citation type="submission" date="2021-03" db="EMBL/GenBank/DDBJ databases">
        <title>Sneathiella sp. CAU 1612 isolated from Kang Won-do.</title>
        <authorList>
            <person name="Kim W."/>
        </authorList>
    </citation>
    <scope>NUCLEOTIDE SEQUENCE [LARGE SCALE GENOMIC DNA]</scope>
    <source>
        <strain evidence="5 6">CAU 1612</strain>
    </source>
</reference>
<name>A0ABS3F559_9PROT</name>
<dbReference type="InterPro" id="IPR036907">
    <property type="entry name" value="5'-Nucleotdase_C_sf"/>
</dbReference>
<evidence type="ECO:0000313" key="5">
    <source>
        <dbReference type="EMBL" id="MBO0333534.1"/>
    </source>
</evidence>
<dbReference type="PANTHER" id="PTHR11575:SF24">
    <property type="entry name" value="5'-NUCLEOTIDASE"/>
    <property type="match status" value="1"/>
</dbReference>
<dbReference type="SUPFAM" id="SSF56300">
    <property type="entry name" value="Metallo-dependent phosphatases"/>
    <property type="match status" value="1"/>
</dbReference>
<dbReference type="Gene3D" id="3.90.780.10">
    <property type="entry name" value="5'-Nucleotidase, C-terminal domain"/>
    <property type="match status" value="1"/>
</dbReference>
<dbReference type="InterPro" id="IPR029052">
    <property type="entry name" value="Metallo-depent_PP-like"/>
</dbReference>
<dbReference type="InterPro" id="IPR004843">
    <property type="entry name" value="Calcineurin-like_PHP"/>
</dbReference>
<accession>A0ABS3F559</accession>
<gene>
    <name evidence="5" type="ORF">J0X12_07920</name>
</gene>
<dbReference type="SUPFAM" id="SSF55816">
    <property type="entry name" value="5'-nucleotidase (syn. UDP-sugar hydrolase), C-terminal domain"/>
    <property type="match status" value="1"/>
</dbReference>
<evidence type="ECO:0000256" key="2">
    <source>
        <dbReference type="RuleBase" id="RU362119"/>
    </source>
</evidence>
<dbReference type="Gene3D" id="3.60.21.10">
    <property type="match status" value="1"/>
</dbReference>
<keyword evidence="2" id="KW-0378">Hydrolase</keyword>
<dbReference type="PRINTS" id="PR01607">
    <property type="entry name" value="APYRASEFAMLY"/>
</dbReference>
<proteinExistence type="inferred from homology"/>
<evidence type="ECO:0000259" key="3">
    <source>
        <dbReference type="Pfam" id="PF00149"/>
    </source>
</evidence>
<dbReference type="Pfam" id="PF00149">
    <property type="entry name" value="Metallophos"/>
    <property type="match status" value="1"/>
</dbReference>
<protein>
    <submittedName>
        <fullName evidence="5">5'-nucleotidase C-terminal domain-containing protein</fullName>
    </submittedName>
</protein>
<dbReference type="EMBL" id="JAFLNC010000002">
    <property type="protein sequence ID" value="MBO0333534.1"/>
    <property type="molecule type" value="Genomic_DNA"/>
</dbReference>
<feature type="domain" description="5'-Nucleotidase C-terminal" evidence="4">
    <location>
        <begin position="311"/>
        <end position="466"/>
    </location>
</feature>
<dbReference type="Proteomes" id="UP000664761">
    <property type="component" value="Unassembled WGS sequence"/>
</dbReference>
<comment type="similarity">
    <text evidence="2">Belongs to the 5'-nucleotidase family.</text>
</comment>
<feature type="chain" id="PRO_5044983132" evidence="2">
    <location>
        <begin position="28"/>
        <end position="505"/>
    </location>
</feature>
<feature type="domain" description="Calcineurin-like phosphoesterase" evidence="3">
    <location>
        <begin position="33"/>
        <end position="233"/>
    </location>
</feature>
<evidence type="ECO:0000313" key="6">
    <source>
        <dbReference type="Proteomes" id="UP000664761"/>
    </source>
</evidence>
<dbReference type="RefSeq" id="WP_207043951.1">
    <property type="nucleotide sequence ID" value="NZ_JAFLNC010000002.1"/>
</dbReference>
<dbReference type="PANTHER" id="PTHR11575">
    <property type="entry name" value="5'-NUCLEOTIDASE-RELATED"/>
    <property type="match status" value="1"/>
</dbReference>
<evidence type="ECO:0000259" key="4">
    <source>
        <dbReference type="Pfam" id="PF02872"/>
    </source>
</evidence>
<evidence type="ECO:0000256" key="1">
    <source>
        <dbReference type="ARBA" id="ARBA00022729"/>
    </source>
</evidence>
<comment type="caution">
    <text evidence="5">The sequence shown here is derived from an EMBL/GenBank/DDBJ whole genome shotgun (WGS) entry which is preliminary data.</text>
</comment>
<dbReference type="InterPro" id="IPR008334">
    <property type="entry name" value="5'-Nucleotdase_C"/>
</dbReference>
<keyword evidence="2" id="KW-0547">Nucleotide-binding</keyword>
<keyword evidence="1 2" id="KW-0732">Signal</keyword>
<keyword evidence="6" id="KW-1185">Reference proteome</keyword>
<organism evidence="5 6">
    <name type="scientific">Sneathiella sedimenti</name>
    <dbReference type="NCBI Taxonomy" id="2816034"/>
    <lineage>
        <taxon>Bacteria</taxon>
        <taxon>Pseudomonadati</taxon>
        <taxon>Pseudomonadota</taxon>
        <taxon>Alphaproteobacteria</taxon>
        <taxon>Sneathiellales</taxon>
        <taxon>Sneathiellaceae</taxon>
        <taxon>Sneathiella</taxon>
    </lineage>
</organism>
<sequence length="505" mass="53554">MKHKSLFSRVLLLLAPVFLLFSVSVSAEPTKLTFLHFNDIYQLSGVKGNGGFAELSTLIKAEKQRSPNAIVTFGGDLISPSIMSGLSKGTEMIVLMNAVGTDIAVLGNHEFDFGPDVTAQRISESTFPWLGTNVLDASGKVALGAQSAMIVEMGGFKVGFFGILTPETVFLSQPGKDIQFADVVETSKAAVKSLQEQGAEIIVALTHLDLSKDEDLTGQVDGLHAVLAGHDHVAATFVKNGVPVMQSGADGIYLGVLDLDVEWIESRGKKRLSVLPSWKMVATKGTTPDPEIKAIIDDYEAALDKELGVAIGKTAVLLDTTRATVRSTEAAFGSLIADAMREEVKADIGFTNGGGIRGDRLYDPGTTLTRKDILTELPFGNVTVLVELKGADVKELLETGVSKVEDVAGRFGQVSGVAFTYDKTLPSGSRITEVMVGGAPLDMEKTYTVATNDYIADGGDGYAVLKGKKQLIDASGGTLMATTVMNYIRNMGGVNKVPGGRITEK</sequence>
<dbReference type="InterPro" id="IPR006179">
    <property type="entry name" value="5_nucleotidase/apyrase"/>
</dbReference>
<feature type="signal peptide" evidence="2">
    <location>
        <begin position="1"/>
        <end position="27"/>
    </location>
</feature>